<dbReference type="GO" id="GO:0006355">
    <property type="term" value="P:regulation of DNA-templated transcription"/>
    <property type="evidence" value="ECO:0007669"/>
    <property type="project" value="InterPro"/>
</dbReference>
<evidence type="ECO:0000313" key="12">
    <source>
        <dbReference type="Proteomes" id="UP001152888"/>
    </source>
</evidence>
<dbReference type="GO" id="GO:0005737">
    <property type="term" value="C:cytoplasm"/>
    <property type="evidence" value="ECO:0007669"/>
    <property type="project" value="UniProtKB-SubCell"/>
</dbReference>
<dbReference type="Pfam" id="PF10497">
    <property type="entry name" value="zf-4CXXC_R1"/>
    <property type="match status" value="1"/>
</dbReference>
<evidence type="ECO:0000256" key="8">
    <source>
        <dbReference type="ARBA" id="ARBA00023163"/>
    </source>
</evidence>
<keyword evidence="12" id="KW-1185">Reference proteome</keyword>
<comment type="subcellular location">
    <subcellularLocation>
        <location evidence="2">Cytoplasm</location>
    </subcellularLocation>
    <subcellularLocation>
        <location evidence="1">Nucleus</location>
    </subcellularLocation>
</comment>
<keyword evidence="8" id="KW-0804">Transcription</keyword>
<evidence type="ECO:0000256" key="7">
    <source>
        <dbReference type="ARBA" id="ARBA00023015"/>
    </source>
</evidence>
<dbReference type="AlphaFoldDB" id="A0A9P0PN49"/>
<protein>
    <recommendedName>
        <fullName evidence="10">Zinc-finger domain-containing protein</fullName>
    </recommendedName>
</protein>
<keyword evidence="9" id="KW-0539">Nucleus</keyword>
<evidence type="ECO:0000259" key="10">
    <source>
        <dbReference type="Pfam" id="PF10497"/>
    </source>
</evidence>
<keyword evidence="4" id="KW-1017">Isopeptide bond</keyword>
<evidence type="ECO:0000256" key="5">
    <source>
        <dbReference type="ARBA" id="ARBA00022553"/>
    </source>
</evidence>
<evidence type="ECO:0000256" key="3">
    <source>
        <dbReference type="ARBA" id="ARBA00022490"/>
    </source>
</evidence>
<reference evidence="11" key="1">
    <citation type="submission" date="2022-03" db="EMBL/GenBank/DDBJ databases">
        <authorList>
            <person name="Sayadi A."/>
        </authorList>
    </citation>
    <scope>NUCLEOTIDE SEQUENCE</scope>
</reference>
<accession>A0A9P0PN49</accession>
<evidence type="ECO:0000256" key="1">
    <source>
        <dbReference type="ARBA" id="ARBA00004123"/>
    </source>
</evidence>
<dbReference type="PANTHER" id="PTHR31169">
    <property type="entry name" value="OS05G0300700 PROTEIN"/>
    <property type="match status" value="1"/>
</dbReference>
<evidence type="ECO:0000256" key="2">
    <source>
        <dbReference type="ARBA" id="ARBA00004496"/>
    </source>
</evidence>
<dbReference type="PANTHER" id="PTHR31169:SF8">
    <property type="entry name" value="ZINC-FINGER DOMAIN OF MONOAMINE-OXIDASE A REPRESSOR R1 PROTEIN"/>
    <property type="match status" value="1"/>
</dbReference>
<organism evidence="11 12">
    <name type="scientific">Acanthoscelides obtectus</name>
    <name type="common">Bean weevil</name>
    <name type="synonym">Bruchus obtectus</name>
    <dbReference type="NCBI Taxonomy" id="200917"/>
    <lineage>
        <taxon>Eukaryota</taxon>
        <taxon>Metazoa</taxon>
        <taxon>Ecdysozoa</taxon>
        <taxon>Arthropoda</taxon>
        <taxon>Hexapoda</taxon>
        <taxon>Insecta</taxon>
        <taxon>Pterygota</taxon>
        <taxon>Neoptera</taxon>
        <taxon>Endopterygota</taxon>
        <taxon>Coleoptera</taxon>
        <taxon>Polyphaga</taxon>
        <taxon>Cucujiformia</taxon>
        <taxon>Chrysomeloidea</taxon>
        <taxon>Chrysomelidae</taxon>
        <taxon>Bruchinae</taxon>
        <taxon>Bruchini</taxon>
        <taxon>Acanthoscelides</taxon>
    </lineage>
</organism>
<keyword evidence="6" id="KW-0832">Ubl conjugation</keyword>
<dbReference type="Proteomes" id="UP001152888">
    <property type="component" value="Unassembled WGS sequence"/>
</dbReference>
<dbReference type="InterPro" id="IPR018866">
    <property type="entry name" value="Znf-4CXXC_R1"/>
</dbReference>
<name>A0A9P0PN49_ACAOB</name>
<gene>
    <name evidence="11" type="ORF">ACAOBT_LOCUS20863</name>
</gene>
<dbReference type="OrthoDB" id="298344at2759"/>
<sequence>MNLLWKYSFNFFFNTMPIITSSEMAEIEDDDILNEEEQKREIMLKERNEFLEKLIKDPEFADMRKIFANDSTKIVQDKPKTQYKRKRHKSEDESFRCAAQIPLESRRSLRLQDKKPLFTFDDLPEEKTVRHLFKSDENYDYEDIENIVYQPKKQRTSFKVRREGPVTIPVEHITETMLNNIAEKVSIKKYSDSGTTCHQCRQKTVDQKTYCRNSECSGRRGMFCGVCLKNRYGEDAAQALLDPNWHCPVCRGICNCSFCRAREGKRPTGILAPLAQKHGHKSVKDFLVSLKGEGDYLEDHMDPNKLLGFTGENSVIAKMGASVEHTIVLTGIDKIVAKINYLKAALACIDKK</sequence>
<evidence type="ECO:0000256" key="4">
    <source>
        <dbReference type="ARBA" id="ARBA00022499"/>
    </source>
</evidence>
<feature type="domain" description="Zinc-finger" evidence="10">
    <location>
        <begin position="191"/>
        <end position="287"/>
    </location>
</feature>
<keyword evidence="5" id="KW-0597">Phosphoprotein</keyword>
<dbReference type="InterPro" id="IPR040221">
    <property type="entry name" value="CDCA7/CDA7L"/>
</dbReference>
<keyword evidence="3" id="KW-0963">Cytoplasm</keyword>
<evidence type="ECO:0000256" key="9">
    <source>
        <dbReference type="ARBA" id="ARBA00023242"/>
    </source>
</evidence>
<keyword evidence="7" id="KW-0805">Transcription regulation</keyword>
<comment type="caution">
    <text evidence="11">The sequence shown here is derived from an EMBL/GenBank/DDBJ whole genome shotgun (WGS) entry which is preliminary data.</text>
</comment>
<proteinExistence type="predicted"/>
<dbReference type="GO" id="GO:0005634">
    <property type="term" value="C:nucleus"/>
    <property type="evidence" value="ECO:0007669"/>
    <property type="project" value="UniProtKB-SubCell"/>
</dbReference>
<evidence type="ECO:0000256" key="6">
    <source>
        <dbReference type="ARBA" id="ARBA00022843"/>
    </source>
</evidence>
<dbReference type="EMBL" id="CAKOFQ010007142">
    <property type="protein sequence ID" value="CAH1992449.1"/>
    <property type="molecule type" value="Genomic_DNA"/>
</dbReference>
<evidence type="ECO:0000313" key="11">
    <source>
        <dbReference type="EMBL" id="CAH1992449.1"/>
    </source>
</evidence>